<keyword evidence="4" id="KW-1185">Reference proteome</keyword>
<dbReference type="EMBL" id="CP039712">
    <property type="protein sequence ID" value="QCI86142.1"/>
    <property type="molecule type" value="Genomic_DNA"/>
</dbReference>
<dbReference type="RefSeq" id="WP_136952977.1">
    <property type="nucleotide sequence ID" value="NZ_CP039712.1"/>
</dbReference>
<dbReference type="Gene3D" id="3.40.50.450">
    <property type="match status" value="1"/>
</dbReference>
<protein>
    <submittedName>
        <fullName evidence="3">DNA-protecting protein DprA</fullName>
    </submittedName>
</protein>
<dbReference type="SUPFAM" id="SSF102405">
    <property type="entry name" value="MCP/YpsA-like"/>
    <property type="match status" value="1"/>
</dbReference>
<dbReference type="Proteomes" id="UP000298615">
    <property type="component" value="Chromosome"/>
</dbReference>
<dbReference type="GO" id="GO:0009294">
    <property type="term" value="P:DNA-mediated transformation"/>
    <property type="evidence" value="ECO:0007669"/>
    <property type="project" value="InterPro"/>
</dbReference>
<sequence length="303" mass="34170">MINENFQIFLLKHLKGVGNKGLLKLLNHVILKGTALTDCSNHELIFLLNVLPKYQRVFEKSMQYIEENQELLFEKYIETNSVTILDTDYPTLLLETYNPPIMLFYKGNHKLLQTNTLAVVGTRTMSDYGQQVTNKIVAELINQQYTIVSGLAIGIDTLAHQVAISAHGQTIAVVAHGLDRIYPRENRDLFQKMGTEQLIISEYLEGTPPQKHQFPMRNRIIAGISQGVCVMEAKRRSGSLITAQQALENNREVFAVPGSIRSVTSEGCHELIQNGAKLVSSAQHIIEEINQFKQLNVDKRLTK</sequence>
<dbReference type="Pfam" id="PF02481">
    <property type="entry name" value="DNA_processg_A"/>
    <property type="match status" value="1"/>
</dbReference>
<name>A0A4D7CTG0_9ENTE</name>
<accession>A0A4D7CTG0</accession>
<reference evidence="3 4" key="1">
    <citation type="submission" date="2019-04" db="EMBL/GenBank/DDBJ databases">
        <title>Vagococcus sp. nov., isolated from faeces of yaks (Bos grunniens).</title>
        <authorList>
            <person name="Ge Y."/>
        </authorList>
    </citation>
    <scope>NUCLEOTIDE SEQUENCE [LARGE SCALE GENOMIC DNA]</scope>
    <source>
        <strain evidence="3 4">MN-17</strain>
    </source>
</reference>
<evidence type="ECO:0000259" key="2">
    <source>
        <dbReference type="Pfam" id="PF02481"/>
    </source>
</evidence>
<dbReference type="NCBIfam" id="TIGR00732">
    <property type="entry name" value="dprA"/>
    <property type="match status" value="1"/>
</dbReference>
<feature type="domain" description="Smf/DprA SLOG" evidence="2">
    <location>
        <begin position="82"/>
        <end position="289"/>
    </location>
</feature>
<gene>
    <name evidence="3" type="primary">dprA</name>
    <name evidence="3" type="ORF">FA707_03835</name>
</gene>
<evidence type="ECO:0000313" key="3">
    <source>
        <dbReference type="EMBL" id="QCI86142.1"/>
    </source>
</evidence>
<dbReference type="KEGG" id="vao:FA707_03835"/>
<evidence type="ECO:0000256" key="1">
    <source>
        <dbReference type="ARBA" id="ARBA00006525"/>
    </source>
</evidence>
<dbReference type="InterPro" id="IPR057666">
    <property type="entry name" value="DrpA_SLOG"/>
</dbReference>
<proteinExistence type="inferred from homology"/>
<dbReference type="OrthoDB" id="9785707at2"/>
<dbReference type="InterPro" id="IPR003488">
    <property type="entry name" value="DprA"/>
</dbReference>
<dbReference type="AlphaFoldDB" id="A0A4D7CTG0"/>
<dbReference type="PANTHER" id="PTHR43022">
    <property type="entry name" value="PROTEIN SMF"/>
    <property type="match status" value="1"/>
</dbReference>
<evidence type="ECO:0000313" key="4">
    <source>
        <dbReference type="Proteomes" id="UP000298615"/>
    </source>
</evidence>
<organism evidence="3 4">
    <name type="scientific">Vagococcus zengguangii</name>
    <dbReference type="NCBI Taxonomy" id="2571750"/>
    <lineage>
        <taxon>Bacteria</taxon>
        <taxon>Bacillati</taxon>
        <taxon>Bacillota</taxon>
        <taxon>Bacilli</taxon>
        <taxon>Lactobacillales</taxon>
        <taxon>Enterococcaceae</taxon>
        <taxon>Vagococcus</taxon>
    </lineage>
</organism>
<dbReference type="PANTHER" id="PTHR43022:SF1">
    <property type="entry name" value="PROTEIN SMF"/>
    <property type="match status" value="1"/>
</dbReference>
<comment type="similarity">
    <text evidence="1">Belongs to the DprA/Smf family.</text>
</comment>